<accession>A0AAD6YWZ6</accession>
<dbReference type="AlphaFoldDB" id="A0AAD6YWZ6"/>
<dbReference type="Proteomes" id="UP001218218">
    <property type="component" value="Unassembled WGS sequence"/>
</dbReference>
<evidence type="ECO:0000313" key="1">
    <source>
        <dbReference type="EMBL" id="KAJ7300669.1"/>
    </source>
</evidence>
<comment type="caution">
    <text evidence="1">The sequence shown here is derived from an EMBL/GenBank/DDBJ whole genome shotgun (WGS) entry which is preliminary data.</text>
</comment>
<gene>
    <name evidence="1" type="ORF">DFH08DRAFT_828261</name>
</gene>
<proteinExistence type="predicted"/>
<reference evidence="1" key="1">
    <citation type="submission" date="2023-03" db="EMBL/GenBank/DDBJ databases">
        <title>Massive genome expansion in bonnet fungi (Mycena s.s.) driven by repeated elements and novel gene families across ecological guilds.</title>
        <authorList>
            <consortium name="Lawrence Berkeley National Laboratory"/>
            <person name="Harder C.B."/>
            <person name="Miyauchi S."/>
            <person name="Viragh M."/>
            <person name="Kuo A."/>
            <person name="Thoen E."/>
            <person name="Andreopoulos B."/>
            <person name="Lu D."/>
            <person name="Skrede I."/>
            <person name="Drula E."/>
            <person name="Henrissat B."/>
            <person name="Morin E."/>
            <person name="Kohler A."/>
            <person name="Barry K."/>
            <person name="LaButti K."/>
            <person name="Morin E."/>
            <person name="Salamov A."/>
            <person name="Lipzen A."/>
            <person name="Mereny Z."/>
            <person name="Hegedus B."/>
            <person name="Baldrian P."/>
            <person name="Stursova M."/>
            <person name="Weitz H."/>
            <person name="Taylor A."/>
            <person name="Grigoriev I.V."/>
            <person name="Nagy L.G."/>
            <person name="Martin F."/>
            <person name="Kauserud H."/>
        </authorList>
    </citation>
    <scope>NUCLEOTIDE SEQUENCE</scope>
    <source>
        <strain evidence="1">CBHHK002</strain>
    </source>
</reference>
<sequence length="173" mass="18212">MSPSGSHAGSVLSLAFGLLPQICKESKPLPRAVDNELASSFRKPRFWKSSGPSVISTTDFRILDMHALWPSTQLGIHLTAFQLQGYTKSGQEATTLVDGGDPPLGPGSALAALSSKISSSEKLTRSKPGRFTGSINSLGLQVAEEGLASAQSVDAALARFEAGGRRLRRPPPL</sequence>
<organism evidence="1 2">
    <name type="scientific">Mycena albidolilacea</name>
    <dbReference type="NCBI Taxonomy" id="1033008"/>
    <lineage>
        <taxon>Eukaryota</taxon>
        <taxon>Fungi</taxon>
        <taxon>Dikarya</taxon>
        <taxon>Basidiomycota</taxon>
        <taxon>Agaricomycotina</taxon>
        <taxon>Agaricomycetes</taxon>
        <taxon>Agaricomycetidae</taxon>
        <taxon>Agaricales</taxon>
        <taxon>Marasmiineae</taxon>
        <taxon>Mycenaceae</taxon>
        <taxon>Mycena</taxon>
    </lineage>
</organism>
<keyword evidence="2" id="KW-1185">Reference proteome</keyword>
<evidence type="ECO:0000313" key="2">
    <source>
        <dbReference type="Proteomes" id="UP001218218"/>
    </source>
</evidence>
<dbReference type="EMBL" id="JARIHO010000157">
    <property type="protein sequence ID" value="KAJ7300669.1"/>
    <property type="molecule type" value="Genomic_DNA"/>
</dbReference>
<name>A0AAD6YWZ6_9AGAR</name>
<protein>
    <submittedName>
        <fullName evidence="1">Uncharacterized protein</fullName>
    </submittedName>
</protein>